<proteinExistence type="predicted"/>
<evidence type="ECO:0000313" key="1">
    <source>
        <dbReference type="EMBL" id="APG26920.1"/>
    </source>
</evidence>
<dbReference type="RefSeq" id="WP_072282882.1">
    <property type="nucleotide sequence ID" value="NZ_CP015519.1"/>
</dbReference>
<dbReference type="InterPro" id="IPR036768">
    <property type="entry name" value="PolIII_chi_sf"/>
</dbReference>
<dbReference type="GO" id="GO:0032298">
    <property type="term" value="P:positive regulation of DNA-templated DNA replication initiation"/>
    <property type="evidence" value="ECO:0007669"/>
    <property type="project" value="TreeGrafter"/>
</dbReference>
<protein>
    <submittedName>
        <fullName evidence="1">DNA polymerase III subunit chi</fullName>
    </submittedName>
</protein>
<dbReference type="PANTHER" id="PTHR38767">
    <property type="entry name" value="DNA POLYMERASE III SUBUNIT CHI"/>
    <property type="match status" value="1"/>
</dbReference>
<dbReference type="OrthoDB" id="9795973at2"/>
<dbReference type="Proteomes" id="UP000182517">
    <property type="component" value="Chromosome"/>
</dbReference>
<reference evidence="1 2" key="1">
    <citation type="journal article" date="2017" name="Genome Announc.">
        <title>Complete Genome Sequences of Two Acetylene-Fermenting Pelobacter acetylenicus Strains.</title>
        <authorList>
            <person name="Sutton J.M."/>
            <person name="Baesman S.M."/>
            <person name="Fierst J.L."/>
            <person name="Poret-Peterson A.T."/>
            <person name="Oremland R.S."/>
            <person name="Dunlap D.S."/>
            <person name="Akob D.M."/>
        </authorList>
    </citation>
    <scope>NUCLEOTIDE SEQUENCE [LARGE SCALE GENOMIC DNA]</scope>
    <source>
        <strain evidence="1 2">SFB93</strain>
    </source>
</reference>
<organism evidence="1 2">
    <name type="scientific">Syntrophotalea acetylenivorans</name>
    <dbReference type="NCBI Taxonomy" id="1842532"/>
    <lineage>
        <taxon>Bacteria</taxon>
        <taxon>Pseudomonadati</taxon>
        <taxon>Thermodesulfobacteriota</taxon>
        <taxon>Desulfuromonadia</taxon>
        <taxon>Desulfuromonadales</taxon>
        <taxon>Syntrophotaleaceae</taxon>
        <taxon>Syntrophotalea</taxon>
    </lineage>
</organism>
<dbReference type="STRING" id="1842532.A7E78_03145"/>
<dbReference type="EMBL" id="CP015519">
    <property type="protein sequence ID" value="APG26920.1"/>
    <property type="molecule type" value="Genomic_DNA"/>
</dbReference>
<dbReference type="AlphaFoldDB" id="A0A1L3GM01"/>
<dbReference type="PANTHER" id="PTHR38767:SF1">
    <property type="entry name" value="DNA POLYMERASE III SUBUNIT CHI"/>
    <property type="match status" value="1"/>
</dbReference>
<name>A0A1L3GM01_9BACT</name>
<dbReference type="GO" id="GO:0003677">
    <property type="term" value="F:DNA binding"/>
    <property type="evidence" value="ECO:0007669"/>
    <property type="project" value="InterPro"/>
</dbReference>
<dbReference type="GO" id="GO:0006260">
    <property type="term" value="P:DNA replication"/>
    <property type="evidence" value="ECO:0007669"/>
    <property type="project" value="InterPro"/>
</dbReference>
<evidence type="ECO:0000313" key="2">
    <source>
        <dbReference type="Proteomes" id="UP000182517"/>
    </source>
</evidence>
<dbReference type="SUPFAM" id="SSF102400">
    <property type="entry name" value="DNA polymerase III chi subunit"/>
    <property type="match status" value="1"/>
</dbReference>
<dbReference type="InterPro" id="IPR007459">
    <property type="entry name" value="DNA_pol3_chi"/>
</dbReference>
<dbReference type="KEGG" id="pef:A7E78_03145"/>
<gene>
    <name evidence="1" type="ORF">A7E78_03145</name>
</gene>
<dbReference type="GO" id="GO:0003887">
    <property type="term" value="F:DNA-directed DNA polymerase activity"/>
    <property type="evidence" value="ECO:0007669"/>
    <property type="project" value="InterPro"/>
</dbReference>
<dbReference type="Gene3D" id="3.40.50.10110">
    <property type="entry name" value="DNA polymerase III subunit chi"/>
    <property type="match status" value="1"/>
</dbReference>
<keyword evidence="2" id="KW-1185">Reference proteome</keyword>
<accession>A0A1L3GM01</accession>
<sequence>MTQVEFVKLKRPEKARHLCELAEHFFNSGNKILITVSDENQAVTLDRFMWTWHKGSFIPHAYNNGAVDCLDEPIIIELGERNPHGAEILIMGQPCSFEFMGHFRHVVDFAEVYDQDLASQARQRYASYREAGFAVAMR</sequence>
<dbReference type="Pfam" id="PF04364">
    <property type="entry name" value="DNA_pol3_chi"/>
    <property type="match status" value="1"/>
</dbReference>